<reference evidence="1 2" key="1">
    <citation type="submission" date="2019-12" db="EMBL/GenBank/DDBJ databases">
        <title>Mucilaginibacter sp. HMF7410 genome sequencing and assembly.</title>
        <authorList>
            <person name="Kang H."/>
            <person name="Cha I."/>
            <person name="Kim H."/>
            <person name="Joh K."/>
        </authorList>
    </citation>
    <scope>NUCLEOTIDE SEQUENCE [LARGE SCALE GENOMIC DNA]</scope>
    <source>
        <strain evidence="1 2">HMF7410</strain>
    </source>
</reference>
<evidence type="ECO:0000313" key="2">
    <source>
        <dbReference type="Proteomes" id="UP000462014"/>
    </source>
</evidence>
<proteinExistence type="predicted"/>
<protein>
    <submittedName>
        <fullName evidence="1">PIN domain protein</fullName>
    </submittedName>
</protein>
<dbReference type="EMBL" id="WPIK01000007">
    <property type="protein sequence ID" value="MVN21703.1"/>
    <property type="molecule type" value="Genomic_DNA"/>
</dbReference>
<sequence>MERIYLDTSVFGGYFDTEFELWTKMLFDRIIEGKYKVIYSELTGIELRDAPERVKELLAKFPKESVETVENSISATDLAIAYIEEKVVGKTSISDCNHIALATLNNADILVSWNFKHIVNVNRIRGYNSVNTKFGHKILEIRSPREILEYED</sequence>
<keyword evidence="2" id="KW-1185">Reference proteome</keyword>
<evidence type="ECO:0000313" key="1">
    <source>
        <dbReference type="EMBL" id="MVN21703.1"/>
    </source>
</evidence>
<dbReference type="SUPFAM" id="SSF88723">
    <property type="entry name" value="PIN domain-like"/>
    <property type="match status" value="1"/>
</dbReference>
<organism evidence="1 2">
    <name type="scientific">Mucilaginibacter arboris</name>
    <dbReference type="NCBI Taxonomy" id="2682090"/>
    <lineage>
        <taxon>Bacteria</taxon>
        <taxon>Pseudomonadati</taxon>
        <taxon>Bacteroidota</taxon>
        <taxon>Sphingobacteriia</taxon>
        <taxon>Sphingobacteriales</taxon>
        <taxon>Sphingobacteriaceae</taxon>
        <taxon>Mucilaginibacter</taxon>
    </lineage>
</organism>
<dbReference type="AlphaFoldDB" id="A0A7K1SWN7"/>
<comment type="caution">
    <text evidence="1">The sequence shown here is derived from an EMBL/GenBank/DDBJ whole genome shotgun (WGS) entry which is preliminary data.</text>
</comment>
<dbReference type="InterPro" id="IPR029060">
    <property type="entry name" value="PIN-like_dom_sf"/>
</dbReference>
<dbReference type="Proteomes" id="UP000462014">
    <property type="component" value="Unassembled WGS sequence"/>
</dbReference>
<dbReference type="RefSeq" id="WP_157566265.1">
    <property type="nucleotide sequence ID" value="NZ_WPIK01000007.1"/>
</dbReference>
<gene>
    <name evidence="1" type="ORF">GO621_09160</name>
</gene>
<accession>A0A7K1SWN7</accession>
<name>A0A7K1SWN7_9SPHI</name>